<proteinExistence type="predicted"/>
<evidence type="ECO:0000313" key="1">
    <source>
        <dbReference type="EMBL" id="GFD14870.1"/>
    </source>
</evidence>
<organism evidence="1">
    <name type="scientific">Tanacetum cinerariifolium</name>
    <name type="common">Dalmatian daisy</name>
    <name type="synonym">Chrysanthemum cinerariifolium</name>
    <dbReference type="NCBI Taxonomy" id="118510"/>
    <lineage>
        <taxon>Eukaryota</taxon>
        <taxon>Viridiplantae</taxon>
        <taxon>Streptophyta</taxon>
        <taxon>Embryophyta</taxon>
        <taxon>Tracheophyta</taxon>
        <taxon>Spermatophyta</taxon>
        <taxon>Magnoliopsida</taxon>
        <taxon>eudicotyledons</taxon>
        <taxon>Gunneridae</taxon>
        <taxon>Pentapetalae</taxon>
        <taxon>asterids</taxon>
        <taxon>campanulids</taxon>
        <taxon>Asterales</taxon>
        <taxon>Asteraceae</taxon>
        <taxon>Asteroideae</taxon>
        <taxon>Anthemideae</taxon>
        <taxon>Anthemidinae</taxon>
        <taxon>Tanacetum</taxon>
    </lineage>
</organism>
<gene>
    <name evidence="1" type="ORF">Tci_886839</name>
</gene>
<protein>
    <submittedName>
        <fullName evidence="1">Uncharacterized protein</fullName>
    </submittedName>
</protein>
<dbReference type="EMBL" id="BKCJ011282535">
    <property type="protein sequence ID" value="GFD14870.1"/>
    <property type="molecule type" value="Genomic_DNA"/>
</dbReference>
<feature type="non-terminal residue" evidence="1">
    <location>
        <position position="1"/>
    </location>
</feature>
<reference evidence="1" key="1">
    <citation type="journal article" date="2019" name="Sci. Rep.">
        <title>Draft genome of Tanacetum cinerariifolium, the natural source of mosquito coil.</title>
        <authorList>
            <person name="Yamashiro T."/>
            <person name="Shiraishi A."/>
            <person name="Satake H."/>
            <person name="Nakayama K."/>
        </authorList>
    </citation>
    <scope>NUCLEOTIDE SEQUENCE</scope>
</reference>
<comment type="caution">
    <text evidence="1">The sequence shown here is derived from an EMBL/GenBank/DDBJ whole genome shotgun (WGS) entry which is preliminary data.</text>
</comment>
<name>A0A699TYB3_TANCI</name>
<accession>A0A699TYB3</accession>
<dbReference type="AlphaFoldDB" id="A0A699TYB3"/>
<sequence length="55" mass="5774">QDKDANGNRIFTPVSAAGSTYVNLGGSFPVNAATLPNIDLPTDLLMPDLEDTVNL</sequence>